<feature type="compositionally biased region" description="Polar residues" evidence="1">
    <location>
        <begin position="1885"/>
        <end position="1902"/>
    </location>
</feature>
<proteinExistence type="predicted"/>
<feature type="region of interest" description="Disordered" evidence="1">
    <location>
        <begin position="3073"/>
        <end position="3184"/>
    </location>
</feature>
<reference evidence="3 4" key="1">
    <citation type="journal article" date="2018" name="PLoS ONE">
        <title>The draft genome of Kipferlia bialata reveals reductive genome evolution in fornicate parasites.</title>
        <authorList>
            <person name="Tanifuji G."/>
            <person name="Takabayashi S."/>
            <person name="Kume K."/>
            <person name="Takagi M."/>
            <person name="Nakayama T."/>
            <person name="Kamikawa R."/>
            <person name="Inagaki Y."/>
            <person name="Hashimoto T."/>
        </authorList>
    </citation>
    <scope>NUCLEOTIDE SEQUENCE [LARGE SCALE GENOMIC DNA]</scope>
    <source>
        <strain evidence="3">NY0173</strain>
    </source>
</reference>
<keyword evidence="4" id="KW-1185">Reference proteome</keyword>
<feature type="compositionally biased region" description="Basic and acidic residues" evidence="1">
    <location>
        <begin position="535"/>
        <end position="547"/>
    </location>
</feature>
<dbReference type="SUPFAM" id="SSF56112">
    <property type="entry name" value="Protein kinase-like (PK-like)"/>
    <property type="match status" value="1"/>
</dbReference>
<gene>
    <name evidence="3" type="ORF">KIPB_000272</name>
</gene>
<feature type="region of interest" description="Disordered" evidence="1">
    <location>
        <begin position="1165"/>
        <end position="1191"/>
    </location>
</feature>
<dbReference type="PROSITE" id="PS50011">
    <property type="entry name" value="PROTEIN_KINASE_DOM"/>
    <property type="match status" value="1"/>
</dbReference>
<dbReference type="GO" id="GO:0004672">
    <property type="term" value="F:protein kinase activity"/>
    <property type="evidence" value="ECO:0007669"/>
    <property type="project" value="InterPro"/>
</dbReference>
<feature type="region of interest" description="Disordered" evidence="1">
    <location>
        <begin position="535"/>
        <end position="873"/>
    </location>
</feature>
<evidence type="ECO:0000256" key="1">
    <source>
        <dbReference type="SAM" id="MobiDB-lite"/>
    </source>
</evidence>
<feature type="compositionally biased region" description="Polar residues" evidence="1">
    <location>
        <begin position="483"/>
        <end position="503"/>
    </location>
</feature>
<feature type="compositionally biased region" description="Low complexity" evidence="1">
    <location>
        <begin position="1960"/>
        <end position="1987"/>
    </location>
</feature>
<feature type="compositionally biased region" description="Basic and acidic residues" evidence="1">
    <location>
        <begin position="3315"/>
        <end position="3324"/>
    </location>
</feature>
<evidence type="ECO:0000259" key="2">
    <source>
        <dbReference type="PROSITE" id="PS50011"/>
    </source>
</evidence>
<feature type="compositionally biased region" description="Low complexity" evidence="1">
    <location>
        <begin position="1872"/>
        <end position="1884"/>
    </location>
</feature>
<name>A0A9K3GEJ4_9EUKA</name>
<dbReference type="OrthoDB" id="30541at2759"/>
<dbReference type="EMBL" id="BDIP01000028">
    <property type="protein sequence ID" value="GIQ79605.1"/>
    <property type="molecule type" value="Genomic_DNA"/>
</dbReference>
<dbReference type="InterPro" id="IPR011009">
    <property type="entry name" value="Kinase-like_dom_sf"/>
</dbReference>
<evidence type="ECO:0000313" key="4">
    <source>
        <dbReference type="Proteomes" id="UP000265618"/>
    </source>
</evidence>
<dbReference type="PANTHER" id="PTHR44305:SF25">
    <property type="entry name" value="CHROMOSOME UNDETERMINED SCAFFOLD_9, WHOLE GENOME SHOTGUN SEQUENCE"/>
    <property type="match status" value="1"/>
</dbReference>
<dbReference type="SMART" id="SM00220">
    <property type="entry name" value="S_TKc"/>
    <property type="match status" value="1"/>
</dbReference>
<comment type="caution">
    <text evidence="3">The sequence shown here is derived from an EMBL/GenBank/DDBJ whole genome shotgun (WGS) entry which is preliminary data.</text>
</comment>
<dbReference type="Gene3D" id="1.10.510.10">
    <property type="entry name" value="Transferase(Phosphotransferase) domain 1"/>
    <property type="match status" value="1"/>
</dbReference>
<feature type="compositionally biased region" description="Basic and acidic residues" evidence="1">
    <location>
        <begin position="3348"/>
        <end position="3368"/>
    </location>
</feature>
<sequence>MSPDGIHDATTASESPEWRRTFFRGFRKKKPQRSPEPEAVAVTPLPPTPGEVLAQLDITANEATTAHGINIQLESVCASLTEASRDGWQRWVDAGLFKTLIRCICAISRQTGRGDLRPALRIVLLLDSFNGIDTGKEGDRGRQIVSSDDAYGRPLSSRSAAPFFTYAVDTLLDEVFLHLRSHVHCLGCFELLMTVGSSAPWVMRICAGGGMAELLDLFTDVIQKVARRSPMALTLDDMLDEEPATARSADSNMSITSTLSLTEATDFDFDKRGGPPLSDAGSIISAGEGGHDRRMQEVEDRTMPREALDDTLLNSARSVISTFSMMEFEGDYEDQLHGLVHKLTTATGSRRDQSGENYEEREYEEREDLYGNSISATGSVDMAHHDIGRPEQSYSPEMSESDSGHRSRDSLRSREGTDSETESSSDDSGSDSDLQLSPRDSDIGRDMSTPGSPEKASVEQLSDYQPKRMHRTPSGRIAGKGSGTPSAMGQPASQAADTIQTFGGQPLDLPHVQRGNIVGGGFSLYMQRKKEREEAAKEARVHSKVDQFRAQSPYATKRLRSASSTRRPVSRGPPTIRGERSKSSMGMSGRGERAKTPLLSVRTEFMASSRGHGVEGTDSSRRPYIPPYQGAIGQTAPKASDLLKSGRQSHMIRTGRALERARTPLRSGRISGRASRTAHNPAMPAVSPRGKEKGGVEGQGDAGRGGKPKETAKAERSVKARGKDRERAASVNDKAKEKETSEKRVSTGQPYRPVSQASNRRRGSMPAAMRNTAKTTLKVPLSGPMGRGPDYAPRSRSRSPLTPPSSDESREVTTSDSNMHSKSRSKSVYDSRGVTPMMSRQISAQDSSDYPSYVSRAASESVDMEPLDEAGDSLSVPGFSLQFSAGRVPRSRLEGDLPAIRSETMLLQDSEHPPVHHDLGPSRLGLRDDLSRPPLSATSGAETTNVSVSAISVSTGISGAKSGPSGSGPSYAESTATSLASIPRFSRSLKKRARREKSLVIARSGPLVDEVIINPRRPEHVPPLEGFDAILKGKANGQTRSDVAGRLPEILRPRVLHQAAPGDAHPRPKHDDDEDTSDSERNVLYDVMLAVLDLKAMGLGELKSLGTRLGETAAMRDYPVLIKLSRKAKSVLARDADSPPVHALTQVQDSMSPFLGLNLSPPGPTGLGFNGLSPSQRQSARNNSLTQTPPLSATNAVAEPTHHLFKTPATVVLDGSMLRLFRVPTASMMHIKDADIQHRTLVGLAVVMAQVLACSPEIVSSYLPDPSNTILALLYCLYDRPLALPAGVAWASMHLLNVWTTVNLRLKGRFWEAMVGNRGAAGARALRAAYDPFVLPTLDRVRKRMDLFQFRLTTRLRMLTRYSHSLSALEDLASFCGVLADYLTTNTGPLSRLRAAEMSLDTLCQILEMLEGKDKSLIRARHQYIIVSHRLLRCLDALAGDALPFGDERYPTQSQAVSLLTLRRERMRPSCDAALQSLDATLVELLVLAPRAVSWLRRYSTLVMLNSRVVDEVSTAQKSNALGMATVEGFRSQLCHHVTIIAELLSRTGMRRKLKTQNGTNAPFFSKLDRNSTPPHLITRLAGEEGRAMWSQFGVSVSDNCGTDGSIPLKAPKEADTKRHPCSRLSFLVNPRTGCLPQYLEMQDFTKGTWSAALCLHALTAFFSLPDNPFLFNSEYVDHFLSTHYLHFIRLYSMARSDAASCTPTARGPQPTIKTLSRQRSSVNIAVKQDIVAPTISKDQFACLHLNVLLAFARTPTELIRRRFYQLRLVPFLLNEVDLEADMENSRNSAFKAPVAAKPPASTAPSTAPASSKKPALPFPAFTIPTTKGGPVKDAGVTSTVTKGKGGKAFAIPSLGGVVLPTKKVHVESDSDLCSSDGDGFSLGTVTEESTTMADGSDTESSGAEALSPERKDSLLPADTEQISDSESESDMDVDSDSDSMDGFGAHAAALSIDTKSVSGASPAASAYGSDSSDSLDGFADNDSSYIDSDDGYDLESDLEESDIPLFLPKPKRNTGITLNLNSVPEKCTDADVQNAMSTRSVSARSFGGQMSGRGSGMLTGHSGSDMCMTARDKEKEKEGTLAQLETAVNAGGALNARFQLHLGIHPLDNKLKRTDTDTGKQASEQAKLDKKKAKLADTLRQRSKRPLYGFLPLHATVLELIIRLLVKEETQTLDKLYVSQFPAKDGLPHASVILYNHLNHALNKNLVPGLLDAAHQCSPGCVRLVKLLIESLYVGIYPVDDFTLAGQGAFGKVFVGETNVYMRARAVSSSASQSRSHTGPSTVAPSPLSGAPAQGSFSAMRLHGSTLPGIETDAISVADDSSDALTLFSGTRVAVKTMPIAASEFDRCVLHDSFNEVTVLDRFRGNQGICQMIDYGIYKKQIIVVMRRYRCSLRGWRLKLCETEKRVDSFNNGEPSLLPTLPTADGLPPFLRRGHEVSLIRYPRILLLLYLAVLDVLDNLSTNKINHFDVKADNVFLAPKSTACEEAAFWDPASYCDAATVDDIPLLVCVGDFGESEIFVSEEDAYTRDNRGTEYIKSPEMLVAANAASGKAGFDRRRTHGAGPPSDVWSAGCLLFEILTGDYLLYDMDWIRFFIRVTTVGERIVNPEKCAMLGNHPSLIGLLEYVLVRDPNRRPTMSDVKRRVRLLLDTVFTPEAARLSRDINSMARPIPTVSEPPVVSSTDGSIPQIRPCHWDFGVHANGRLLVASPMEIIAPRGNVLSEAVITQNPDREREMQRLRAAKKKVDEPLSDLGINSRQPMNRASEIIECLYIAGLDFLSDPEAVAALGITRVVGPLPPEDMPSLDMLPFEYYPIPASLVALSNSSDQAQRGKLSNLEVLQEHVLALEDVFDVVRKGAVASGKTLFVDDQDGANVAAGMALAFVMEALTLSVVKALIFVQDKRLSVSISANLLAFLVTWDSFRVRPGFPQDIPEDCAKEAPVRRTAAARYQCLCGKTFFALKEKAHEAGLNCFCTPTSDFGELFPSDSDCPCPSCQLVCENLHRRFGVVQQSLSWVHTTVSNVASNWERATERHEMISTSDDLRYEPRRVDNKDGWTLYACCLCGYVTHAVENEDNMDGGTEGSLSDRQSERESESEFDMTSKRGDMSDRSAIESNAGSRRGTIDRDIPDYPFGSSLSLPQTPMDAHRQLSNAGLSTPFGRDKDREGDRADSNPLALPLGSKGGSMSSMALNPRGIAADNLTPAQDHTLRYIQQKRSQFLAKRTQHVPNTLSMSSKRKRALSPVVRSAYVAGASSLGRTAEGVGRGDTDTDSAPMGARGGPKHGPPTQLSTLDTSHHIPFTPTHDAPHQTPRHFTGRERERDTSRGGLLQRPETREGARDQLWSPRNPRTERGERTEMRDARGGERGDRFNATTAADMFHGDMDDADTPRMQSRRIRIVANLRVL</sequence>
<dbReference type="PANTHER" id="PTHR44305">
    <property type="entry name" value="SI:DKEY-192D15.2-RELATED"/>
    <property type="match status" value="1"/>
</dbReference>
<feature type="region of interest" description="Disordered" evidence="1">
    <location>
        <begin position="2039"/>
        <end position="2063"/>
    </location>
</feature>
<dbReference type="InterPro" id="IPR053083">
    <property type="entry name" value="TF_kinase-domain_protein"/>
</dbReference>
<feature type="compositionally biased region" description="Basic and acidic residues" evidence="1">
    <location>
        <begin position="707"/>
        <end position="745"/>
    </location>
</feature>
<protein>
    <recommendedName>
        <fullName evidence="2">Protein kinase domain-containing protein</fullName>
    </recommendedName>
</protein>
<dbReference type="SUPFAM" id="SSF52799">
    <property type="entry name" value="(Phosphotyrosine protein) phosphatases II"/>
    <property type="match status" value="1"/>
</dbReference>
<feature type="region of interest" description="Disordered" evidence="1">
    <location>
        <begin position="1869"/>
        <end position="1943"/>
    </location>
</feature>
<dbReference type="GO" id="GO:0005524">
    <property type="term" value="F:ATP binding"/>
    <property type="evidence" value="ECO:0007669"/>
    <property type="project" value="InterPro"/>
</dbReference>
<feature type="compositionally biased region" description="Acidic residues" evidence="1">
    <location>
        <begin position="1922"/>
        <end position="1940"/>
    </location>
</feature>
<dbReference type="Gene3D" id="3.90.190.10">
    <property type="entry name" value="Protein tyrosine phosphatase superfamily"/>
    <property type="match status" value="1"/>
</dbReference>
<feature type="region of interest" description="Disordered" evidence="1">
    <location>
        <begin position="347"/>
        <end position="514"/>
    </location>
</feature>
<dbReference type="InterPro" id="IPR029021">
    <property type="entry name" value="Prot-tyrosine_phosphatase-like"/>
</dbReference>
<feature type="compositionally biased region" description="Basic and acidic residues" evidence="1">
    <location>
        <begin position="3088"/>
        <end position="3112"/>
    </location>
</feature>
<dbReference type="PROSITE" id="PS00108">
    <property type="entry name" value="PROTEIN_KINASE_ST"/>
    <property type="match status" value="1"/>
</dbReference>
<feature type="compositionally biased region" description="Polar residues" evidence="1">
    <location>
        <begin position="1172"/>
        <end position="1191"/>
    </location>
</feature>
<feature type="region of interest" description="Disordered" evidence="1">
    <location>
        <begin position="2272"/>
        <end position="2293"/>
    </location>
</feature>
<feature type="compositionally biased region" description="Acidic residues" evidence="1">
    <location>
        <begin position="418"/>
        <end position="430"/>
    </location>
</feature>
<feature type="compositionally biased region" description="Low complexity" evidence="1">
    <location>
        <begin position="1793"/>
        <end position="1821"/>
    </location>
</feature>
<organism evidence="3 4">
    <name type="scientific">Kipferlia bialata</name>
    <dbReference type="NCBI Taxonomy" id="797122"/>
    <lineage>
        <taxon>Eukaryota</taxon>
        <taxon>Metamonada</taxon>
        <taxon>Carpediemonas-like organisms</taxon>
        <taxon>Kipferlia</taxon>
    </lineage>
</organism>
<dbReference type="Pfam" id="PF00069">
    <property type="entry name" value="Pkinase"/>
    <property type="match status" value="1"/>
</dbReference>
<dbReference type="InterPro" id="IPR008271">
    <property type="entry name" value="Ser/Thr_kinase_AS"/>
</dbReference>
<feature type="region of interest" description="Disordered" evidence="1">
    <location>
        <begin position="270"/>
        <end position="294"/>
    </location>
</feature>
<dbReference type="InterPro" id="IPR000719">
    <property type="entry name" value="Prot_kinase_dom"/>
</dbReference>
<feature type="compositionally biased region" description="Acidic residues" evidence="1">
    <location>
        <begin position="862"/>
        <end position="871"/>
    </location>
</feature>
<evidence type="ECO:0000313" key="3">
    <source>
        <dbReference type="EMBL" id="GIQ79605.1"/>
    </source>
</evidence>
<feature type="region of interest" description="Disordered" evidence="1">
    <location>
        <begin position="955"/>
        <end position="977"/>
    </location>
</feature>
<feature type="compositionally biased region" description="Basic and acidic residues" evidence="1">
    <location>
        <begin position="612"/>
        <end position="621"/>
    </location>
</feature>
<feature type="compositionally biased region" description="Basic and acidic residues" evidence="1">
    <location>
        <begin position="402"/>
        <end position="417"/>
    </location>
</feature>
<feature type="compositionally biased region" description="Basic and acidic residues" evidence="1">
    <location>
        <begin position="3160"/>
        <end position="3171"/>
    </location>
</feature>
<dbReference type="Proteomes" id="UP000265618">
    <property type="component" value="Unassembled WGS sequence"/>
</dbReference>
<feature type="region of interest" description="Disordered" evidence="1">
    <location>
        <begin position="3258"/>
        <end position="3368"/>
    </location>
</feature>
<feature type="domain" description="Protein kinase" evidence="2">
    <location>
        <begin position="2240"/>
        <end position="2649"/>
    </location>
</feature>
<feature type="compositionally biased region" description="Polar residues" evidence="1">
    <location>
        <begin position="838"/>
        <end position="850"/>
    </location>
</feature>
<feature type="compositionally biased region" description="Gly residues" evidence="1">
    <location>
        <begin position="696"/>
        <end position="705"/>
    </location>
</feature>
<accession>A0A9K3GEJ4</accession>
<feature type="compositionally biased region" description="Basic and acidic residues" evidence="1">
    <location>
        <begin position="349"/>
        <end position="364"/>
    </location>
</feature>
<feature type="region of interest" description="Disordered" evidence="1">
    <location>
        <begin position="1793"/>
        <end position="1835"/>
    </location>
</feature>
<feature type="region of interest" description="Disordered" evidence="1">
    <location>
        <begin position="906"/>
        <end position="943"/>
    </location>
</feature>
<feature type="region of interest" description="Disordered" evidence="1">
    <location>
        <begin position="1960"/>
        <end position="1995"/>
    </location>
</feature>
<feature type="region of interest" description="Disordered" evidence="1">
    <location>
        <begin position="1058"/>
        <end position="1079"/>
    </location>
</feature>
<feature type="compositionally biased region" description="Low complexity" evidence="1">
    <location>
        <begin position="956"/>
        <end position="970"/>
    </location>
</feature>
<feature type="compositionally biased region" description="Basic and acidic residues" evidence="1">
    <location>
        <begin position="909"/>
        <end position="931"/>
    </location>
</feature>